<dbReference type="SUPFAM" id="SSF51338">
    <property type="entry name" value="Composite domain of metallo-dependent hydrolases"/>
    <property type="match status" value="1"/>
</dbReference>
<dbReference type="InterPro" id="IPR032466">
    <property type="entry name" value="Metal_Hydrolase"/>
</dbReference>
<organism evidence="4 6">
    <name type="scientific">Marivita cryptomonadis</name>
    <dbReference type="NCBI Taxonomy" id="505252"/>
    <lineage>
        <taxon>Bacteria</taxon>
        <taxon>Pseudomonadati</taxon>
        <taxon>Pseudomonadota</taxon>
        <taxon>Alphaproteobacteria</taxon>
        <taxon>Rhodobacterales</taxon>
        <taxon>Roseobacteraceae</taxon>
        <taxon>Marivita</taxon>
    </lineage>
</organism>
<dbReference type="Proteomes" id="UP000809440">
    <property type="component" value="Unassembled WGS sequence"/>
</dbReference>
<feature type="domain" description="Amidohydrolase-related" evidence="3">
    <location>
        <begin position="61"/>
        <end position="445"/>
    </location>
</feature>
<comment type="similarity">
    <text evidence="1">Belongs to the metallo-dependent hydrolases superfamily. ATZ/TRZ family.</text>
</comment>
<protein>
    <submittedName>
        <fullName evidence="4">Amidohydrolase family protein</fullName>
    </submittedName>
</protein>
<keyword evidence="2" id="KW-0378">Hydrolase</keyword>
<proteinExistence type="inferred from homology"/>
<dbReference type="PANTHER" id="PTHR43794:SF11">
    <property type="entry name" value="AMIDOHYDROLASE-RELATED DOMAIN-CONTAINING PROTEIN"/>
    <property type="match status" value="1"/>
</dbReference>
<dbReference type="InterPro" id="IPR006680">
    <property type="entry name" value="Amidohydro-rel"/>
</dbReference>
<dbReference type="InterPro" id="IPR050287">
    <property type="entry name" value="MTA/SAH_deaminase"/>
</dbReference>
<dbReference type="Proteomes" id="UP000755667">
    <property type="component" value="Unassembled WGS sequence"/>
</dbReference>
<evidence type="ECO:0000256" key="2">
    <source>
        <dbReference type="ARBA" id="ARBA00022801"/>
    </source>
</evidence>
<dbReference type="Pfam" id="PF01979">
    <property type="entry name" value="Amidohydro_1"/>
    <property type="match status" value="1"/>
</dbReference>
<evidence type="ECO:0000313" key="6">
    <source>
        <dbReference type="Proteomes" id="UP000755667"/>
    </source>
</evidence>
<evidence type="ECO:0000313" key="4">
    <source>
        <dbReference type="EMBL" id="MBM2415020.1"/>
    </source>
</evidence>
<evidence type="ECO:0000259" key="3">
    <source>
        <dbReference type="Pfam" id="PF01979"/>
    </source>
</evidence>
<keyword evidence="7" id="KW-1185">Reference proteome</keyword>
<dbReference type="InterPro" id="IPR011059">
    <property type="entry name" value="Metal-dep_hydrolase_composite"/>
</dbReference>
<evidence type="ECO:0000313" key="7">
    <source>
        <dbReference type="Proteomes" id="UP000809440"/>
    </source>
</evidence>
<comment type="caution">
    <text evidence="4">The sequence shown here is derived from an EMBL/GenBank/DDBJ whole genome shotgun (WGS) entry which is preliminary data.</text>
</comment>
<dbReference type="EMBL" id="JAFBXF010000024">
    <property type="protein sequence ID" value="MBM2419691.1"/>
    <property type="molecule type" value="Genomic_DNA"/>
</dbReference>
<dbReference type="GO" id="GO:0016810">
    <property type="term" value="F:hydrolase activity, acting on carbon-nitrogen (but not peptide) bonds"/>
    <property type="evidence" value="ECO:0007669"/>
    <property type="project" value="InterPro"/>
</dbReference>
<reference evidence="4 7" key="1">
    <citation type="submission" date="2021-01" db="EMBL/GenBank/DDBJ databases">
        <title>Diatom-associated Roseobacters Show Island Model of Population Structure.</title>
        <authorList>
            <person name="Qu L."/>
            <person name="Feng X."/>
            <person name="Chen Y."/>
            <person name="Li L."/>
            <person name="Wang X."/>
            <person name="Hu Z."/>
            <person name="Wang H."/>
            <person name="Luo H."/>
        </authorList>
    </citation>
    <scope>NUCLEOTIDE SEQUENCE</scope>
    <source>
        <strain evidence="5 7">CC28-63</strain>
        <strain evidence="4">CC28-69</strain>
    </source>
</reference>
<dbReference type="Gene3D" id="3.20.20.140">
    <property type="entry name" value="Metal-dependent hydrolases"/>
    <property type="match status" value="1"/>
</dbReference>
<sequence>MTVEIATARWIVTGVTKDGVLEMLDDAALAHQDGVVLAVGPKAEVTNAYPDANVTAHSHHMIIPGLVNSHHHIGLTPLQLGAPDYPLELWFAARLAMRKIDPYLDTMFSAFEMIASGVTTVQHIQGWAMGDFDQVVASASGVLKAYDDIGMRVSYCYAVREQNRFVYEADDEFCKRLPPDVAKVMAAHFAKQTLQFDDFMQLFDVLVDQNDTARARIQLAPANLHWMSDDGLLAIQEKSSAAGAPMHMHLLETAFQKEYAFKRTGTTAVKHLEKLGLLGPHMTLGHGVWMTQEDIEICAGTGTCVCHNCSSNFRLRSGVLPLMELQKRRMTVGMGMDEAGINDDRDMLQEMRMALTVHRVPGMTITDVPSPAQVLRMATEHGGMTTAFGAEIGRLEPGRQMDAVVLDYDSATYPFQDPDIAPLDALIHRAKTKDVQSVMIAGRVVYEDGAFTLIDRAAILAQIAEALAKPRDEEEQERHWLREQVFPVVEEFYDGYLQNTSQRTPFYQGSSST</sequence>
<dbReference type="Gene3D" id="2.30.40.10">
    <property type="entry name" value="Urease, subunit C, domain 1"/>
    <property type="match status" value="1"/>
</dbReference>
<evidence type="ECO:0000313" key="5">
    <source>
        <dbReference type="EMBL" id="MBM2419691.1"/>
    </source>
</evidence>
<evidence type="ECO:0000256" key="1">
    <source>
        <dbReference type="ARBA" id="ARBA00006745"/>
    </source>
</evidence>
<gene>
    <name evidence="4" type="ORF">JQX41_22170</name>
    <name evidence="5" type="ORF">JQX48_22190</name>
</gene>
<dbReference type="EMBL" id="JAFBXE010000024">
    <property type="protein sequence ID" value="MBM2415020.1"/>
    <property type="molecule type" value="Genomic_DNA"/>
</dbReference>
<dbReference type="AlphaFoldDB" id="A0A9Q2S1Y9"/>
<dbReference type="SUPFAM" id="SSF51556">
    <property type="entry name" value="Metallo-dependent hydrolases"/>
    <property type="match status" value="1"/>
</dbReference>
<dbReference type="PANTHER" id="PTHR43794">
    <property type="entry name" value="AMINOHYDROLASE SSNA-RELATED"/>
    <property type="match status" value="1"/>
</dbReference>
<accession>A0A9Q2S1Y9</accession>
<dbReference type="RefSeq" id="WP_138487726.1">
    <property type="nucleotide sequence ID" value="NZ_JAFBWU010000024.1"/>
</dbReference>
<name>A0A9Q2S1Y9_9RHOB</name>